<feature type="region of interest" description="Disordered" evidence="1">
    <location>
        <begin position="109"/>
        <end position="131"/>
    </location>
</feature>
<evidence type="ECO:0000256" key="2">
    <source>
        <dbReference type="SAM" id="SignalP"/>
    </source>
</evidence>
<gene>
    <name evidence="3" type="ORF">DGUA_6G002858</name>
</gene>
<dbReference type="OrthoDB" id="7865187at2759"/>
<dbReference type="EMBL" id="OUUW01000001">
    <property type="protein sequence ID" value="SPP75119.1"/>
    <property type="molecule type" value="Genomic_DNA"/>
</dbReference>
<dbReference type="AlphaFoldDB" id="A0A3B0JNH2"/>
<feature type="signal peptide" evidence="2">
    <location>
        <begin position="1"/>
        <end position="20"/>
    </location>
</feature>
<proteinExistence type="predicted"/>
<accession>A0A3B0JNH2</accession>
<feature type="chain" id="PRO_5017316796" evidence="2">
    <location>
        <begin position="21"/>
        <end position="234"/>
    </location>
</feature>
<reference evidence="4" key="1">
    <citation type="submission" date="2018-01" db="EMBL/GenBank/DDBJ databases">
        <authorList>
            <person name="Alioto T."/>
            <person name="Alioto T."/>
        </authorList>
    </citation>
    <scope>NUCLEOTIDE SEQUENCE [LARGE SCALE GENOMIC DNA]</scope>
</reference>
<evidence type="ECO:0000313" key="4">
    <source>
        <dbReference type="Proteomes" id="UP000268350"/>
    </source>
</evidence>
<sequence length="234" mass="24958">MKASCYLCIILGLILHLAMSSSSSRTTEGAQSCKKNVQSSCNATTRSCGRFGRANLCQAFKNDCQRRISNCNNKGLTALYRKVNYSLCKNMPLDRKLPCGKSVIITNGNGSSSSSSSSSTPSSRCVSTSSSCFANSNVCGRWSTTRRCHRFRNRCLMERANCRTSVSSWNVVNLGNCTSISVNRTGTCISTFSSTSSSSSTSTSSSTGGWASILSSLLGSSSSSNITPIIIRRG</sequence>
<keyword evidence="2" id="KW-0732">Signal</keyword>
<organism evidence="3 4">
    <name type="scientific">Drosophila guanche</name>
    <name type="common">Fruit fly</name>
    <dbReference type="NCBI Taxonomy" id="7266"/>
    <lineage>
        <taxon>Eukaryota</taxon>
        <taxon>Metazoa</taxon>
        <taxon>Ecdysozoa</taxon>
        <taxon>Arthropoda</taxon>
        <taxon>Hexapoda</taxon>
        <taxon>Insecta</taxon>
        <taxon>Pterygota</taxon>
        <taxon>Neoptera</taxon>
        <taxon>Endopterygota</taxon>
        <taxon>Diptera</taxon>
        <taxon>Brachycera</taxon>
        <taxon>Muscomorpha</taxon>
        <taxon>Ephydroidea</taxon>
        <taxon>Drosophilidae</taxon>
        <taxon>Drosophila</taxon>
        <taxon>Sophophora</taxon>
    </lineage>
</organism>
<evidence type="ECO:0000256" key="1">
    <source>
        <dbReference type="SAM" id="MobiDB-lite"/>
    </source>
</evidence>
<evidence type="ECO:0000313" key="3">
    <source>
        <dbReference type="EMBL" id="SPP75119.1"/>
    </source>
</evidence>
<protein>
    <submittedName>
        <fullName evidence="3">Uncharacterized protein</fullName>
    </submittedName>
</protein>
<keyword evidence="4" id="KW-1185">Reference proteome</keyword>
<dbReference type="Proteomes" id="UP000268350">
    <property type="component" value="Unassembled WGS sequence"/>
</dbReference>
<name>A0A3B0JNH2_DROGU</name>
<feature type="compositionally biased region" description="Low complexity" evidence="1">
    <location>
        <begin position="111"/>
        <end position="131"/>
    </location>
</feature>
<dbReference type="OMA" id="LMEKANC"/>